<feature type="compositionally biased region" description="Basic and acidic residues" evidence="1">
    <location>
        <begin position="29"/>
        <end position="54"/>
    </location>
</feature>
<evidence type="ECO:0000313" key="2">
    <source>
        <dbReference type="EMBL" id="EAN32451.1"/>
    </source>
</evidence>
<dbReference type="eggNOG" id="ENOG502QZPK">
    <property type="taxonomic scope" value="Eukaryota"/>
</dbReference>
<gene>
    <name evidence="2" type="ordered locus">TP02_0170</name>
</gene>
<dbReference type="InParanoid" id="Q4N5X2"/>
<protein>
    <submittedName>
        <fullName evidence="2">Uncharacterized protein</fullName>
    </submittedName>
</protein>
<feature type="region of interest" description="Disordered" evidence="1">
    <location>
        <begin position="18"/>
        <end position="78"/>
    </location>
</feature>
<reference evidence="2 3" key="1">
    <citation type="journal article" date="2005" name="Science">
        <title>Genome sequence of Theileria parva, a bovine pathogen that transforms lymphocytes.</title>
        <authorList>
            <person name="Gardner M.J."/>
            <person name="Bishop R."/>
            <person name="Shah T."/>
            <person name="de Villiers E.P."/>
            <person name="Carlton J.M."/>
            <person name="Hall N."/>
            <person name="Ren Q."/>
            <person name="Paulsen I.T."/>
            <person name="Pain A."/>
            <person name="Berriman M."/>
            <person name="Wilson R.J.M."/>
            <person name="Sato S."/>
            <person name="Ralph S.A."/>
            <person name="Mann D.J."/>
            <person name="Xiong Z."/>
            <person name="Shallom S.J."/>
            <person name="Weidman J."/>
            <person name="Jiang L."/>
            <person name="Lynn J."/>
            <person name="Weaver B."/>
            <person name="Shoaibi A."/>
            <person name="Domingo A.R."/>
            <person name="Wasawo D."/>
            <person name="Crabtree J."/>
            <person name="Wortman J.R."/>
            <person name="Haas B."/>
            <person name="Angiuoli S.V."/>
            <person name="Creasy T.H."/>
            <person name="Lu C."/>
            <person name="Suh B."/>
            <person name="Silva J.C."/>
            <person name="Utterback T.R."/>
            <person name="Feldblyum T.V."/>
            <person name="Pertea M."/>
            <person name="Allen J."/>
            <person name="Nierman W.C."/>
            <person name="Taracha E.L.N."/>
            <person name="Salzberg S.L."/>
            <person name="White O.R."/>
            <person name="Fitzhugh H.A."/>
            <person name="Morzaria S."/>
            <person name="Venter J.C."/>
            <person name="Fraser C.M."/>
            <person name="Nene V."/>
        </authorList>
    </citation>
    <scope>NUCLEOTIDE SEQUENCE [LARGE SCALE GENOMIC DNA]</scope>
    <source>
        <strain evidence="2 3">Muguga</strain>
    </source>
</reference>
<evidence type="ECO:0000313" key="3">
    <source>
        <dbReference type="Proteomes" id="UP000001949"/>
    </source>
</evidence>
<dbReference type="EMBL" id="AAGK01000002">
    <property type="protein sequence ID" value="EAN32451.1"/>
    <property type="molecule type" value="Genomic_DNA"/>
</dbReference>
<sequence length="170" mass="20047">MGKVEVWELRESSSENLYYEESESSYVERVTDETDEERAVDLFETDYTRLRGSDSENTEEESEFESEESVSEDSDNEQREQFNLLQYFRQYSQQSGKFYDFDRAPRHWNGVFYITSAHNLESVAQNFFYYIEIGRINPNAQSRYSKKIYTPLYTLGPGESMTLSSPSKII</sequence>
<dbReference type="Proteomes" id="UP000001949">
    <property type="component" value="Unassembled WGS sequence"/>
</dbReference>
<feature type="compositionally biased region" description="Acidic residues" evidence="1">
    <location>
        <begin position="56"/>
        <end position="75"/>
    </location>
</feature>
<comment type="caution">
    <text evidence="2">The sequence shown here is derived from an EMBL/GenBank/DDBJ whole genome shotgun (WGS) entry which is preliminary data.</text>
</comment>
<organism evidence="2 3">
    <name type="scientific">Theileria parva</name>
    <name type="common">East coast fever infection agent</name>
    <dbReference type="NCBI Taxonomy" id="5875"/>
    <lineage>
        <taxon>Eukaryota</taxon>
        <taxon>Sar</taxon>
        <taxon>Alveolata</taxon>
        <taxon>Apicomplexa</taxon>
        <taxon>Aconoidasida</taxon>
        <taxon>Piroplasmida</taxon>
        <taxon>Theileriidae</taxon>
        <taxon>Theileria</taxon>
    </lineage>
</organism>
<evidence type="ECO:0000256" key="1">
    <source>
        <dbReference type="SAM" id="MobiDB-lite"/>
    </source>
</evidence>
<dbReference type="VEuPathDB" id="PiroplasmaDB:TpMuguga_02g00170"/>
<dbReference type="KEGG" id="tpv:TP02_0170"/>
<dbReference type="AlphaFoldDB" id="Q4N5X2"/>
<name>Q4N5X2_THEPA</name>
<accession>Q4N5X2</accession>
<dbReference type="RefSeq" id="XP_764734.1">
    <property type="nucleotide sequence ID" value="XM_759641.1"/>
</dbReference>
<keyword evidence="3" id="KW-1185">Reference proteome</keyword>
<dbReference type="GeneID" id="3502038"/>
<proteinExistence type="predicted"/>